<keyword evidence="1" id="KW-1133">Transmembrane helix</keyword>
<dbReference type="Proteomes" id="UP000005273">
    <property type="component" value="Unassembled WGS sequence"/>
</dbReference>
<organism evidence="2 3">
    <name type="scientific">Acetomicrobium hydrogeniformans ATCC BAA-1850</name>
    <dbReference type="NCBI Taxonomy" id="592015"/>
    <lineage>
        <taxon>Bacteria</taxon>
        <taxon>Thermotogati</taxon>
        <taxon>Synergistota</taxon>
        <taxon>Synergistia</taxon>
        <taxon>Synergistales</taxon>
        <taxon>Acetomicrobiaceae</taxon>
        <taxon>Acetomicrobium</taxon>
    </lineage>
</organism>
<dbReference type="STRING" id="592015.HMPREF1705_04663"/>
<evidence type="ECO:0000256" key="1">
    <source>
        <dbReference type="SAM" id="Phobius"/>
    </source>
</evidence>
<feature type="transmembrane region" description="Helical" evidence="1">
    <location>
        <begin position="7"/>
        <end position="25"/>
    </location>
</feature>
<sequence length="46" mass="5412">MANKKQDSIHFFVGCCLVFLCVYPFCDRLNLSKKYDNISLQRIILN</sequence>
<evidence type="ECO:0000313" key="3">
    <source>
        <dbReference type="Proteomes" id="UP000005273"/>
    </source>
</evidence>
<keyword evidence="1" id="KW-0472">Membrane</keyword>
<evidence type="ECO:0000313" key="2">
    <source>
        <dbReference type="EMBL" id="KRT35444.1"/>
    </source>
</evidence>
<keyword evidence="1" id="KW-0812">Transmembrane</keyword>
<keyword evidence="3" id="KW-1185">Reference proteome</keyword>
<accession>A0A0T5XB73</accession>
<gene>
    <name evidence="2" type="ORF">HMPREF1705_04663</name>
</gene>
<proteinExistence type="predicted"/>
<protein>
    <submittedName>
        <fullName evidence="2">Uncharacterized protein</fullName>
    </submittedName>
</protein>
<comment type="caution">
    <text evidence="2">The sequence shown here is derived from an EMBL/GenBank/DDBJ whole genome shotgun (WGS) entry which is preliminary data.</text>
</comment>
<reference evidence="3" key="1">
    <citation type="submission" date="2012-09" db="EMBL/GenBank/DDBJ databases">
        <authorList>
            <person name="Weinstock G."/>
            <person name="Sodergren E."/>
            <person name="Clifton S."/>
            <person name="Fulton L."/>
            <person name="Fulton B."/>
            <person name="Courtney L."/>
            <person name="Fronick C."/>
            <person name="Harrison M."/>
            <person name="Strong C."/>
            <person name="Farmer C."/>
            <person name="Delehaunty K."/>
            <person name="Markovic C."/>
            <person name="Hall O."/>
            <person name="Minx P."/>
            <person name="Tomlinson C."/>
            <person name="Mitreva M."/>
            <person name="Nelson J."/>
            <person name="Hou S."/>
            <person name="Wollam A."/>
            <person name="Pepin K.H."/>
            <person name="Johnson M."/>
            <person name="Bhonagiri V."/>
            <person name="Nash W.E."/>
            <person name="Suruliraj S."/>
            <person name="Warren W."/>
            <person name="Chinwalla A."/>
            <person name="Mardis E.R."/>
            <person name="Wilson R.K."/>
        </authorList>
    </citation>
    <scope>NUCLEOTIDE SEQUENCE [LARGE SCALE GENOMIC DNA]</scope>
    <source>
        <strain evidence="3">OS1</strain>
    </source>
</reference>
<name>A0A0T5XB73_9BACT</name>
<dbReference type="EMBL" id="ACJX03000001">
    <property type="protein sequence ID" value="KRT35444.1"/>
    <property type="molecule type" value="Genomic_DNA"/>
</dbReference>
<dbReference type="AlphaFoldDB" id="A0A0T5XB73"/>